<dbReference type="EMBL" id="CP112998">
    <property type="protein sequence ID" value="WAC12391.1"/>
    <property type="molecule type" value="Genomic_DNA"/>
</dbReference>
<dbReference type="NCBIfam" id="TIGR02432">
    <property type="entry name" value="lysidine_TilS_N"/>
    <property type="match status" value="1"/>
</dbReference>
<dbReference type="SMART" id="SM00977">
    <property type="entry name" value="TilS_C"/>
    <property type="match status" value="1"/>
</dbReference>
<reference evidence="10" key="1">
    <citation type="submission" date="2022-11" db="EMBL/GenBank/DDBJ databases">
        <title>Dyadobacter pollutisoli sp. nov., isolated from plastic dumped soil.</title>
        <authorList>
            <person name="Kim J.M."/>
            <person name="Kim K.R."/>
            <person name="Lee J.K."/>
            <person name="Hao L."/>
            <person name="Jeon C.O."/>
        </authorList>
    </citation>
    <scope>NUCLEOTIDE SEQUENCE</scope>
    <source>
        <strain evidence="10">U1</strain>
    </source>
</reference>
<evidence type="ECO:0000259" key="9">
    <source>
        <dbReference type="SMART" id="SM00977"/>
    </source>
</evidence>
<dbReference type="PANTHER" id="PTHR43033:SF1">
    <property type="entry name" value="TRNA(ILE)-LYSIDINE SYNTHASE-RELATED"/>
    <property type="match status" value="1"/>
</dbReference>
<keyword evidence="6 8" id="KW-0067">ATP-binding</keyword>
<dbReference type="NCBIfam" id="TIGR02433">
    <property type="entry name" value="lysidine_TilS_C"/>
    <property type="match status" value="1"/>
</dbReference>
<dbReference type="Proteomes" id="UP001164653">
    <property type="component" value="Chromosome"/>
</dbReference>
<comment type="subcellular location">
    <subcellularLocation>
        <location evidence="1 8">Cytoplasm</location>
    </subcellularLocation>
</comment>
<gene>
    <name evidence="8 10" type="primary">tilS</name>
    <name evidence="10" type="ORF">ON006_00215</name>
</gene>
<dbReference type="InterPro" id="IPR012796">
    <property type="entry name" value="Lysidine-tRNA-synth_C"/>
</dbReference>
<accession>A0A9E8SM41</accession>
<dbReference type="EC" id="6.3.4.19" evidence="8"/>
<keyword evidence="4 8" id="KW-0819">tRNA processing</keyword>
<evidence type="ECO:0000313" key="11">
    <source>
        <dbReference type="Proteomes" id="UP001164653"/>
    </source>
</evidence>
<evidence type="ECO:0000256" key="4">
    <source>
        <dbReference type="ARBA" id="ARBA00022694"/>
    </source>
</evidence>
<dbReference type="Gene3D" id="3.40.50.620">
    <property type="entry name" value="HUPs"/>
    <property type="match status" value="1"/>
</dbReference>
<name>A0A9E8SM41_9BACT</name>
<dbReference type="AlphaFoldDB" id="A0A9E8SM41"/>
<protein>
    <recommendedName>
        <fullName evidence="8">tRNA(Ile)-lysidine synthase</fullName>
        <ecNumber evidence="8">6.3.4.19</ecNumber>
    </recommendedName>
    <alternativeName>
        <fullName evidence="8">tRNA(Ile)-2-lysyl-cytidine synthase</fullName>
    </alternativeName>
    <alternativeName>
        <fullName evidence="8">tRNA(Ile)-lysidine synthetase</fullName>
    </alternativeName>
</protein>
<evidence type="ECO:0000256" key="2">
    <source>
        <dbReference type="ARBA" id="ARBA00022490"/>
    </source>
</evidence>
<dbReference type="RefSeq" id="WP_267609937.1">
    <property type="nucleotide sequence ID" value="NZ_CP112998.1"/>
</dbReference>
<dbReference type="SUPFAM" id="SSF52402">
    <property type="entry name" value="Adenine nucleotide alpha hydrolases-like"/>
    <property type="match status" value="1"/>
</dbReference>
<dbReference type="GO" id="GO:0006400">
    <property type="term" value="P:tRNA modification"/>
    <property type="evidence" value="ECO:0007669"/>
    <property type="project" value="UniProtKB-UniRule"/>
</dbReference>
<keyword evidence="3 8" id="KW-0436">Ligase</keyword>
<keyword evidence="11" id="KW-1185">Reference proteome</keyword>
<dbReference type="InterPro" id="IPR012094">
    <property type="entry name" value="tRNA_Ile_lys_synt"/>
</dbReference>
<feature type="domain" description="Lysidine-tRNA(Ile) synthetase C-terminal" evidence="9">
    <location>
        <begin position="354"/>
        <end position="428"/>
    </location>
</feature>
<dbReference type="SUPFAM" id="SSF56037">
    <property type="entry name" value="PheT/TilS domain"/>
    <property type="match status" value="1"/>
</dbReference>
<comment type="catalytic activity">
    <reaction evidence="7 8">
        <text>cytidine(34) in tRNA(Ile2) + L-lysine + ATP = lysidine(34) in tRNA(Ile2) + AMP + diphosphate + H(+)</text>
        <dbReference type="Rhea" id="RHEA:43744"/>
        <dbReference type="Rhea" id="RHEA-COMP:10625"/>
        <dbReference type="Rhea" id="RHEA-COMP:10670"/>
        <dbReference type="ChEBI" id="CHEBI:15378"/>
        <dbReference type="ChEBI" id="CHEBI:30616"/>
        <dbReference type="ChEBI" id="CHEBI:32551"/>
        <dbReference type="ChEBI" id="CHEBI:33019"/>
        <dbReference type="ChEBI" id="CHEBI:82748"/>
        <dbReference type="ChEBI" id="CHEBI:83665"/>
        <dbReference type="ChEBI" id="CHEBI:456215"/>
        <dbReference type="EC" id="6.3.4.19"/>
    </reaction>
</comment>
<evidence type="ECO:0000256" key="1">
    <source>
        <dbReference type="ARBA" id="ARBA00004496"/>
    </source>
</evidence>
<dbReference type="Pfam" id="PF01171">
    <property type="entry name" value="ATP_bind_3"/>
    <property type="match status" value="1"/>
</dbReference>
<dbReference type="GO" id="GO:0005737">
    <property type="term" value="C:cytoplasm"/>
    <property type="evidence" value="ECO:0007669"/>
    <property type="project" value="UniProtKB-SubCell"/>
</dbReference>
<dbReference type="PANTHER" id="PTHR43033">
    <property type="entry name" value="TRNA(ILE)-LYSIDINE SYNTHASE-RELATED"/>
    <property type="match status" value="1"/>
</dbReference>
<dbReference type="GO" id="GO:0005524">
    <property type="term" value="F:ATP binding"/>
    <property type="evidence" value="ECO:0007669"/>
    <property type="project" value="UniProtKB-UniRule"/>
</dbReference>
<dbReference type="InterPro" id="IPR012795">
    <property type="entry name" value="tRNA_Ile_lys_synt_N"/>
</dbReference>
<evidence type="ECO:0000256" key="3">
    <source>
        <dbReference type="ARBA" id="ARBA00022598"/>
    </source>
</evidence>
<evidence type="ECO:0000256" key="5">
    <source>
        <dbReference type="ARBA" id="ARBA00022741"/>
    </source>
</evidence>
<proteinExistence type="inferred from homology"/>
<feature type="binding site" evidence="8">
    <location>
        <begin position="13"/>
        <end position="18"/>
    </location>
    <ligand>
        <name>ATP</name>
        <dbReference type="ChEBI" id="CHEBI:30616"/>
    </ligand>
</feature>
<dbReference type="GO" id="GO:0032267">
    <property type="term" value="F:tRNA(Ile)-lysidine synthase activity"/>
    <property type="evidence" value="ECO:0007669"/>
    <property type="project" value="UniProtKB-EC"/>
</dbReference>
<keyword evidence="5 8" id="KW-0547">Nucleotide-binding</keyword>
<dbReference type="InterPro" id="IPR014729">
    <property type="entry name" value="Rossmann-like_a/b/a_fold"/>
</dbReference>
<dbReference type="Pfam" id="PF11734">
    <property type="entry name" value="TilS_C"/>
    <property type="match status" value="1"/>
</dbReference>
<comment type="domain">
    <text evidence="8">The N-terminal region contains the highly conserved SGGXDS motif, predicted to be a P-loop motif involved in ATP binding.</text>
</comment>
<evidence type="ECO:0000313" key="10">
    <source>
        <dbReference type="EMBL" id="WAC12391.1"/>
    </source>
</evidence>
<evidence type="ECO:0000256" key="8">
    <source>
        <dbReference type="HAMAP-Rule" id="MF_01161"/>
    </source>
</evidence>
<dbReference type="HAMAP" id="MF_01161">
    <property type="entry name" value="tRNA_Ile_lys_synt"/>
    <property type="match status" value="1"/>
</dbReference>
<evidence type="ECO:0000256" key="7">
    <source>
        <dbReference type="ARBA" id="ARBA00048539"/>
    </source>
</evidence>
<sequence>MAPEREICLLTVSGGVDSVVLAHLFHIMGWRAGIAHCNFGLRGEESDGDEKFVKDLAARYGFDFYSKSFDAKYFAKQHSVSTQMAARELRYPWFEEIRNANGYHWIATAHHANDSLETVLLNLVRGTGLPGMTGILGKYNFLIRPLLLASKEEILAYAAEHGLEWREDRSNDTDDYKRNLIRHKVIPVFQQLNPSLEATFNATSERLRSGNNLLNEFLEQWRAATVITNQDDIRINKQLLYSCNEPAYRLWHVLQGYGFSYQQAKQVFASLDAISGKIFFSNSHILLIDRLELVIRARSGGQTDDELAIPYSEGEFSFGDLTINLVNRGKDHNSQTGNEKSVILLDVAKLEFPLKIRRWKQGDIFAPIGMKGKRKKLSDLFIDLKMNRFEKERASVLLNGNGEIIWVIGVRSDERYRVGDLAGQLISISISNKI</sequence>
<evidence type="ECO:0000256" key="6">
    <source>
        <dbReference type="ARBA" id="ARBA00022840"/>
    </source>
</evidence>
<dbReference type="InterPro" id="IPR011063">
    <property type="entry name" value="TilS/TtcA_N"/>
</dbReference>
<dbReference type="KEGG" id="dpf:ON006_00215"/>
<comment type="function">
    <text evidence="8">Ligates lysine onto the cytidine present at position 34 of the AUA codon-specific tRNA(Ile) that contains the anticodon CAU, in an ATP-dependent manner. Cytidine is converted to lysidine, thus changing the amino acid specificity of the tRNA from methionine to isoleucine.</text>
</comment>
<comment type="similarity">
    <text evidence="8">Belongs to the tRNA(Ile)-lysidine synthase family.</text>
</comment>
<organism evidence="10 11">
    <name type="scientific">Dyadobacter pollutisoli</name>
    <dbReference type="NCBI Taxonomy" id="2910158"/>
    <lineage>
        <taxon>Bacteria</taxon>
        <taxon>Pseudomonadati</taxon>
        <taxon>Bacteroidota</taxon>
        <taxon>Cytophagia</taxon>
        <taxon>Cytophagales</taxon>
        <taxon>Spirosomataceae</taxon>
        <taxon>Dyadobacter</taxon>
    </lineage>
</organism>
<dbReference type="CDD" id="cd01992">
    <property type="entry name" value="TilS_N"/>
    <property type="match status" value="1"/>
</dbReference>
<keyword evidence="2 8" id="KW-0963">Cytoplasm</keyword>